<dbReference type="AlphaFoldDB" id="A0A3P8IS89"/>
<dbReference type="Proteomes" id="UP000274346">
    <property type="component" value="Chromosome"/>
</dbReference>
<sequence>MTDALHLAERVADADLVITGEGRIDSQTIHGKVPVGVAKVAKSYNIPVIGIAGSLTADVGVVHQHGLDAVFSVLYSVCTLEEALENAADNVRMTARNVAAILKMGQKL</sequence>
<dbReference type="PANTHER" id="PTHR21599">
    <property type="entry name" value="GLYCERATE KINASE"/>
    <property type="match status" value="1"/>
</dbReference>
<dbReference type="InterPro" id="IPR004381">
    <property type="entry name" value="Glycerate_kinase"/>
</dbReference>
<name>A0A3P8IS89_RAOTE</name>
<dbReference type="Gene3D" id="3.40.50.10350">
    <property type="entry name" value="Glycerate kinase, domain 1"/>
    <property type="match status" value="1"/>
</dbReference>
<dbReference type="SUPFAM" id="SSF110738">
    <property type="entry name" value="Glycerate kinase I"/>
    <property type="match status" value="1"/>
</dbReference>
<evidence type="ECO:0000313" key="2">
    <source>
        <dbReference type="Proteomes" id="UP000274346"/>
    </source>
</evidence>
<evidence type="ECO:0000313" key="1">
    <source>
        <dbReference type="EMBL" id="VDR25074.1"/>
    </source>
</evidence>
<dbReference type="InterPro" id="IPR018197">
    <property type="entry name" value="Glycerate_kinase_RE-like"/>
</dbReference>
<keyword evidence="1" id="KW-0418">Kinase</keyword>
<dbReference type="EC" id="2.7.1.31" evidence="1"/>
<organism evidence="1 2">
    <name type="scientific">Raoultella terrigena</name>
    <name type="common">Klebsiella terrigena</name>
    <dbReference type="NCBI Taxonomy" id="577"/>
    <lineage>
        <taxon>Bacteria</taxon>
        <taxon>Pseudomonadati</taxon>
        <taxon>Pseudomonadota</taxon>
        <taxon>Gammaproteobacteria</taxon>
        <taxon>Enterobacterales</taxon>
        <taxon>Enterobacteriaceae</taxon>
        <taxon>Klebsiella/Raoultella group</taxon>
        <taxon>Raoultella</taxon>
    </lineage>
</organism>
<dbReference type="PANTHER" id="PTHR21599:SF7">
    <property type="entry name" value="GLYCERATE 2-KINASE"/>
    <property type="match status" value="1"/>
</dbReference>
<dbReference type="GO" id="GO:0008887">
    <property type="term" value="F:glycerate kinase activity"/>
    <property type="evidence" value="ECO:0007669"/>
    <property type="project" value="UniProtKB-EC"/>
</dbReference>
<gene>
    <name evidence="1" type="primary">glxK_3</name>
    <name evidence="1" type="ORF">NCTC13098_01380</name>
</gene>
<dbReference type="Pfam" id="PF02595">
    <property type="entry name" value="Gly_kinase"/>
    <property type="match status" value="1"/>
</dbReference>
<reference evidence="1 2" key="1">
    <citation type="submission" date="2018-12" db="EMBL/GenBank/DDBJ databases">
        <authorList>
            <consortium name="Pathogen Informatics"/>
        </authorList>
    </citation>
    <scope>NUCLEOTIDE SEQUENCE [LARGE SCALE GENOMIC DNA]</scope>
    <source>
        <strain evidence="1 2">NCTC13098</strain>
    </source>
</reference>
<dbReference type="KEGG" id="rtg:NCTC13098_01380"/>
<keyword evidence="1" id="KW-0808">Transferase</keyword>
<accession>A0A3P8IS89</accession>
<dbReference type="EMBL" id="LR131271">
    <property type="protein sequence ID" value="VDR25074.1"/>
    <property type="molecule type" value="Genomic_DNA"/>
</dbReference>
<proteinExistence type="predicted"/>
<protein>
    <submittedName>
        <fullName evidence="1">Glycerate kinase</fullName>
        <ecNumber evidence="1">2.7.1.31</ecNumber>
    </submittedName>
</protein>
<dbReference type="InterPro" id="IPR036129">
    <property type="entry name" value="Glycerate_kinase_sf"/>
</dbReference>
<dbReference type="GO" id="GO:0031388">
    <property type="term" value="P:organic acid phosphorylation"/>
    <property type="evidence" value="ECO:0007669"/>
    <property type="project" value="InterPro"/>
</dbReference>